<evidence type="ECO:0000259" key="2">
    <source>
        <dbReference type="Pfam" id="PF06580"/>
    </source>
</evidence>
<reference evidence="3" key="1">
    <citation type="journal article" date="2014" name="Int. J. Syst. Evol. Microbiol.">
        <title>Complete genome sequence of Corynebacterium casei LMG S-19264T (=DSM 44701T), isolated from a smear-ripened cheese.</title>
        <authorList>
            <consortium name="US DOE Joint Genome Institute (JGI-PGF)"/>
            <person name="Walter F."/>
            <person name="Albersmeier A."/>
            <person name="Kalinowski J."/>
            <person name="Ruckert C."/>
        </authorList>
    </citation>
    <scope>NUCLEOTIDE SEQUENCE</scope>
    <source>
        <strain evidence="3">NBRC 110071</strain>
    </source>
</reference>
<keyword evidence="1" id="KW-0812">Transmembrane</keyword>
<proteinExistence type="predicted"/>
<evidence type="ECO:0000313" key="3">
    <source>
        <dbReference type="EMBL" id="GLQ33062.1"/>
    </source>
</evidence>
<dbReference type="PANTHER" id="PTHR34220">
    <property type="entry name" value="SENSOR HISTIDINE KINASE YPDA"/>
    <property type="match status" value="1"/>
</dbReference>
<feature type="transmembrane region" description="Helical" evidence="1">
    <location>
        <begin position="113"/>
        <end position="131"/>
    </location>
</feature>
<accession>A0AA37SEM6</accession>
<keyword evidence="1" id="KW-0472">Membrane</keyword>
<feature type="domain" description="Signal transduction histidine kinase internal region" evidence="2">
    <location>
        <begin position="146"/>
        <end position="224"/>
    </location>
</feature>
<reference evidence="3" key="2">
    <citation type="submission" date="2023-01" db="EMBL/GenBank/DDBJ databases">
        <title>Draft genome sequence of Litoribrevibacter albus strain NBRC 110071.</title>
        <authorList>
            <person name="Sun Q."/>
            <person name="Mori K."/>
        </authorList>
    </citation>
    <scope>NUCLEOTIDE SEQUENCE</scope>
    <source>
        <strain evidence="3">NBRC 110071</strain>
    </source>
</reference>
<dbReference type="AlphaFoldDB" id="A0AA37SEM6"/>
<dbReference type="EMBL" id="BSNM01000016">
    <property type="protein sequence ID" value="GLQ33062.1"/>
    <property type="molecule type" value="Genomic_DNA"/>
</dbReference>
<evidence type="ECO:0000313" key="4">
    <source>
        <dbReference type="Proteomes" id="UP001161389"/>
    </source>
</evidence>
<protein>
    <submittedName>
        <fullName evidence="3">Alginate biosynthesis protein AlgZ/FimS</fullName>
    </submittedName>
</protein>
<dbReference type="InterPro" id="IPR036890">
    <property type="entry name" value="HATPase_C_sf"/>
</dbReference>
<dbReference type="Gene3D" id="3.30.565.10">
    <property type="entry name" value="Histidine kinase-like ATPase, C-terminal domain"/>
    <property type="match status" value="1"/>
</dbReference>
<sequence length="336" mass="37568">MENESRTYFLPDLCKSSTLGILVIVAEIIAFVVLLLKPWDEITLELFGWLSLFLQWVILACAALLCFVRRWLMKLPDVIAGAISYALIVAVVVIMTALLGWLQEDAIDWKHVLKNGLVAVLIGALLIRYLYVRTELAQRAQAELEARVEALQSRIRPHFLFNSMNTIASLIMIDPEKAEHAVEDLSSLFRATLGERRSEATFAEEIDLCKKYLSMEGLRLGDRLTVEWDISGLSGTTMIPLLTLQPILENAIYHGIQTSSKPGWIRVKANFDETASRVIIVVSNSIPNTTPSSHKGQNMALNNIRARLKAIYGVSATVEGRYLEDCYVSTIIYALG</sequence>
<comment type="caution">
    <text evidence="3">The sequence shown here is derived from an EMBL/GenBank/DDBJ whole genome shotgun (WGS) entry which is preliminary data.</text>
</comment>
<gene>
    <name evidence="3" type="primary">algZ</name>
    <name evidence="3" type="ORF">GCM10007876_35410</name>
</gene>
<dbReference type="Proteomes" id="UP001161389">
    <property type="component" value="Unassembled WGS sequence"/>
</dbReference>
<name>A0AA37SEM6_9GAMM</name>
<dbReference type="GO" id="GO:0000155">
    <property type="term" value="F:phosphorelay sensor kinase activity"/>
    <property type="evidence" value="ECO:0007669"/>
    <property type="project" value="InterPro"/>
</dbReference>
<dbReference type="RefSeq" id="WP_284383291.1">
    <property type="nucleotide sequence ID" value="NZ_BSNM01000016.1"/>
</dbReference>
<keyword evidence="1" id="KW-1133">Transmembrane helix</keyword>
<feature type="transmembrane region" description="Helical" evidence="1">
    <location>
        <begin position="12"/>
        <end position="34"/>
    </location>
</feature>
<organism evidence="3 4">
    <name type="scientific">Litoribrevibacter albus</name>
    <dbReference type="NCBI Taxonomy" id="1473156"/>
    <lineage>
        <taxon>Bacteria</taxon>
        <taxon>Pseudomonadati</taxon>
        <taxon>Pseudomonadota</taxon>
        <taxon>Gammaproteobacteria</taxon>
        <taxon>Oceanospirillales</taxon>
        <taxon>Oceanospirillaceae</taxon>
        <taxon>Litoribrevibacter</taxon>
    </lineage>
</organism>
<dbReference type="GO" id="GO:0016020">
    <property type="term" value="C:membrane"/>
    <property type="evidence" value="ECO:0007669"/>
    <property type="project" value="InterPro"/>
</dbReference>
<dbReference type="InterPro" id="IPR010559">
    <property type="entry name" value="Sig_transdc_His_kin_internal"/>
</dbReference>
<dbReference type="Pfam" id="PF06580">
    <property type="entry name" value="His_kinase"/>
    <property type="match status" value="1"/>
</dbReference>
<dbReference type="InterPro" id="IPR050640">
    <property type="entry name" value="Bact_2-comp_sensor_kinase"/>
</dbReference>
<keyword evidence="4" id="KW-1185">Reference proteome</keyword>
<dbReference type="PANTHER" id="PTHR34220:SF7">
    <property type="entry name" value="SENSOR HISTIDINE KINASE YPDA"/>
    <property type="match status" value="1"/>
</dbReference>
<feature type="transmembrane region" description="Helical" evidence="1">
    <location>
        <begin position="46"/>
        <end position="67"/>
    </location>
</feature>
<feature type="transmembrane region" description="Helical" evidence="1">
    <location>
        <begin position="79"/>
        <end position="101"/>
    </location>
</feature>
<evidence type="ECO:0000256" key="1">
    <source>
        <dbReference type="SAM" id="Phobius"/>
    </source>
</evidence>